<keyword evidence="7" id="KW-1185">Reference proteome</keyword>
<comment type="caution">
    <text evidence="6">The sequence shown here is derived from an EMBL/GenBank/DDBJ whole genome shotgun (WGS) entry which is preliminary data.</text>
</comment>
<comment type="similarity">
    <text evidence="1">Belongs to the membrane fusion protein (MFP) (TC 8.A.1) family.</text>
</comment>
<dbReference type="InterPro" id="IPR006143">
    <property type="entry name" value="RND_pump_MFP"/>
</dbReference>
<evidence type="ECO:0000256" key="1">
    <source>
        <dbReference type="ARBA" id="ARBA00009477"/>
    </source>
</evidence>
<dbReference type="Pfam" id="PF25989">
    <property type="entry name" value="YknX_C"/>
    <property type="match status" value="1"/>
</dbReference>
<feature type="region of interest" description="Disordered" evidence="3">
    <location>
        <begin position="432"/>
        <end position="453"/>
    </location>
</feature>
<dbReference type="EMBL" id="RYZH01000070">
    <property type="protein sequence ID" value="RUL82544.1"/>
    <property type="molecule type" value="Genomic_DNA"/>
</dbReference>
<feature type="coiled-coil region" evidence="2">
    <location>
        <begin position="107"/>
        <end position="242"/>
    </location>
</feature>
<evidence type="ECO:0000259" key="5">
    <source>
        <dbReference type="Pfam" id="PF25989"/>
    </source>
</evidence>
<dbReference type="AlphaFoldDB" id="A0A432MD13"/>
<dbReference type="OrthoDB" id="263506at2"/>
<reference evidence="6 7" key="1">
    <citation type="submission" date="2018-12" db="EMBL/GenBank/DDBJ databases">
        <authorList>
            <person name="Toschakov S.V."/>
        </authorList>
    </citation>
    <scope>NUCLEOTIDE SEQUENCE [LARGE SCALE GENOMIC DNA]</scope>
    <source>
        <strain evidence="6 7">GM2012</strain>
    </source>
</reference>
<accession>A0A432MD13</accession>
<reference evidence="6 7" key="2">
    <citation type="submission" date="2019-01" db="EMBL/GenBank/DDBJ databases">
        <title>Tautonia sociabilis, a novel thermotolerant planctomycete of Isosphaeraceae family, isolated from a 4000 m deep subterranean habitat.</title>
        <authorList>
            <person name="Kovaleva O.L."/>
            <person name="Elcheninov A.G."/>
            <person name="Van Heerden E."/>
            <person name="Toshchakov S.V."/>
            <person name="Novikov A."/>
            <person name="Bonch-Osmolovskaya E.A."/>
            <person name="Kublanov I.V."/>
        </authorList>
    </citation>
    <scope>NUCLEOTIDE SEQUENCE [LARGE SCALE GENOMIC DNA]</scope>
    <source>
        <strain evidence="6 7">GM2012</strain>
    </source>
</reference>
<dbReference type="PROSITE" id="PS51257">
    <property type="entry name" value="PROKAR_LIPOPROTEIN"/>
    <property type="match status" value="1"/>
</dbReference>
<feature type="domain" description="YknX-like C-terminal permuted SH3-like" evidence="5">
    <location>
        <begin position="373"/>
        <end position="440"/>
    </location>
</feature>
<dbReference type="PANTHER" id="PTHR30469:SF37">
    <property type="entry name" value="RAGD PROTEIN"/>
    <property type="match status" value="1"/>
</dbReference>
<dbReference type="Gene3D" id="2.40.30.170">
    <property type="match status" value="1"/>
</dbReference>
<dbReference type="InterPro" id="IPR058637">
    <property type="entry name" value="YknX-like_C"/>
</dbReference>
<gene>
    <name evidence="6" type="ORF">TsocGM_23415</name>
</gene>
<feature type="domain" description="CusB-like beta-barrel" evidence="4">
    <location>
        <begin position="294"/>
        <end position="368"/>
    </location>
</feature>
<dbReference type="InterPro" id="IPR058792">
    <property type="entry name" value="Beta-barrel_RND_2"/>
</dbReference>
<evidence type="ECO:0000313" key="6">
    <source>
        <dbReference type="EMBL" id="RUL82544.1"/>
    </source>
</evidence>
<keyword evidence="2" id="KW-0175">Coiled coil</keyword>
<dbReference type="GO" id="GO:1990281">
    <property type="term" value="C:efflux pump complex"/>
    <property type="evidence" value="ECO:0007669"/>
    <property type="project" value="TreeGrafter"/>
</dbReference>
<dbReference type="FunFam" id="2.40.30.170:FF:000010">
    <property type="entry name" value="Efflux RND transporter periplasmic adaptor subunit"/>
    <property type="match status" value="1"/>
</dbReference>
<evidence type="ECO:0000259" key="4">
    <source>
        <dbReference type="Pfam" id="PF25954"/>
    </source>
</evidence>
<dbReference type="Gene3D" id="1.10.287.470">
    <property type="entry name" value="Helix hairpin bin"/>
    <property type="match status" value="3"/>
</dbReference>
<feature type="region of interest" description="Disordered" evidence="3">
    <location>
        <begin position="33"/>
        <end position="57"/>
    </location>
</feature>
<name>A0A432MD13_9BACT</name>
<dbReference type="Gene3D" id="2.40.50.100">
    <property type="match status" value="2"/>
</dbReference>
<dbReference type="PANTHER" id="PTHR30469">
    <property type="entry name" value="MULTIDRUG RESISTANCE PROTEIN MDTA"/>
    <property type="match status" value="1"/>
</dbReference>
<dbReference type="NCBIfam" id="TIGR01730">
    <property type="entry name" value="RND_mfp"/>
    <property type="match status" value="1"/>
</dbReference>
<dbReference type="Gene3D" id="2.40.420.20">
    <property type="match status" value="1"/>
</dbReference>
<protein>
    <submittedName>
        <fullName evidence="6">Efflux RND transporter periplasmic adaptor subunit</fullName>
    </submittedName>
</protein>
<dbReference type="RefSeq" id="WP_126727884.1">
    <property type="nucleotide sequence ID" value="NZ_RYZH01000070.1"/>
</dbReference>
<dbReference type="Proteomes" id="UP000280296">
    <property type="component" value="Unassembled WGS sequence"/>
</dbReference>
<evidence type="ECO:0000256" key="3">
    <source>
        <dbReference type="SAM" id="MobiDB-lite"/>
    </source>
</evidence>
<dbReference type="Pfam" id="PF25954">
    <property type="entry name" value="Beta-barrel_RND_2"/>
    <property type="match status" value="1"/>
</dbReference>
<evidence type="ECO:0000313" key="7">
    <source>
        <dbReference type="Proteomes" id="UP000280296"/>
    </source>
</evidence>
<dbReference type="GO" id="GO:0015562">
    <property type="term" value="F:efflux transmembrane transporter activity"/>
    <property type="evidence" value="ECO:0007669"/>
    <property type="project" value="TreeGrafter"/>
</dbReference>
<proteinExistence type="inferred from homology"/>
<dbReference type="SUPFAM" id="SSF111369">
    <property type="entry name" value="HlyD-like secretion proteins"/>
    <property type="match status" value="2"/>
</dbReference>
<sequence>MRFRERRDWAGLVALGLMATLIAGCGPVSESTRAARDDSAAGTPSPTSIATVRPEPTGIRRITSQPGQIEAFETTAIHAKIAGYVRSLAVDIGDRITEGQVIAELSVPEVEAELQMKRAMIEQAEAERTQAEAAVEVAQAAVTSAEAHIAEVQAAIRRTEADVARWQAEYNRIDQLVRERAITDSLRDETRSKLAAAQAARDEAGAQVRSAEAALAQAQAELDKARSDVAAAAARVAVAEADARQAEAMAGYTKIVAPYDGVVTRRHVDTGHLTVPGGSGDPLFVVARTDKVRIAVGVPETDAPLVNPGDRAEVRLQALDGRTFEGQVTRISWVLDQTTRTLRAEVDLENPEGVLRPGLYAYATIVAEERPDALTVPATAIVRDGGKAYCVVVADGEAHRREVELGLGDGQRVEILSGLDGDEAIAAANADSLAEGQPVEAEQPELAGATAKS</sequence>
<evidence type="ECO:0000256" key="2">
    <source>
        <dbReference type="SAM" id="Coils"/>
    </source>
</evidence>
<organism evidence="6 7">
    <name type="scientific">Tautonia sociabilis</name>
    <dbReference type="NCBI Taxonomy" id="2080755"/>
    <lineage>
        <taxon>Bacteria</taxon>
        <taxon>Pseudomonadati</taxon>
        <taxon>Planctomycetota</taxon>
        <taxon>Planctomycetia</taxon>
        <taxon>Isosphaerales</taxon>
        <taxon>Isosphaeraceae</taxon>
        <taxon>Tautonia</taxon>
    </lineage>
</organism>